<evidence type="ECO:0000313" key="9">
    <source>
        <dbReference type="EMBL" id="AOZ08642.1"/>
    </source>
</evidence>
<dbReference type="InterPro" id="IPR039420">
    <property type="entry name" value="WalR-like"/>
</dbReference>
<accession>A0ABN4TMU7</accession>
<feature type="domain" description="HTH araC/xylS-type" evidence="7">
    <location>
        <begin position="150"/>
        <end position="248"/>
    </location>
</feature>
<name>A0ABN4TMU7_9BURK</name>
<keyword evidence="4 9" id="KW-0238">DNA-binding</keyword>
<feature type="modified residue" description="4-aspartylphosphate" evidence="6">
    <location>
        <position position="52"/>
    </location>
</feature>
<sequence>MTRILVVDDQPSDRSLLADFLGQQGFRVYMASDGLDGVNKARASRPDLILMDIAMPRCDGMSACRQLKEDPATRDIPVIFLTASGHPEERVAGLEAGAIDYITKPFHFDEVRLRVAIHLTLEVEPSTPAPAADITAPGTEASSFDVALCRQVRAIVLANFVDVPDVEALARQTSTSARRLSLAMKRCTGLTVFDYVREERLRESKRLLFESDSDIATIAMRVGYTSGANFATAFKARFGISPTDMRNARDRQGAARGTP</sequence>
<dbReference type="Pfam" id="PF12833">
    <property type="entry name" value="HTH_18"/>
    <property type="match status" value="1"/>
</dbReference>
<dbReference type="PROSITE" id="PS00041">
    <property type="entry name" value="HTH_ARAC_FAMILY_1"/>
    <property type="match status" value="1"/>
</dbReference>
<dbReference type="PANTHER" id="PTHR48111">
    <property type="entry name" value="REGULATOR OF RPOS"/>
    <property type="match status" value="1"/>
</dbReference>
<dbReference type="InterPro" id="IPR001789">
    <property type="entry name" value="Sig_transdc_resp-reg_receiver"/>
</dbReference>
<dbReference type="SMART" id="SM00342">
    <property type="entry name" value="HTH_ARAC"/>
    <property type="match status" value="1"/>
</dbReference>
<dbReference type="CDD" id="cd19920">
    <property type="entry name" value="REC_PA4781-like"/>
    <property type="match status" value="1"/>
</dbReference>
<dbReference type="SUPFAM" id="SSF52172">
    <property type="entry name" value="CheY-like"/>
    <property type="match status" value="1"/>
</dbReference>
<evidence type="ECO:0000313" key="10">
    <source>
        <dbReference type="Proteomes" id="UP000177515"/>
    </source>
</evidence>
<dbReference type="InterPro" id="IPR018062">
    <property type="entry name" value="HTH_AraC-typ_CS"/>
</dbReference>
<dbReference type="RefSeq" id="WP_071071298.1">
    <property type="nucleotide sequence ID" value="NZ_CP017755.1"/>
</dbReference>
<evidence type="ECO:0000256" key="2">
    <source>
        <dbReference type="ARBA" id="ARBA00023012"/>
    </source>
</evidence>
<dbReference type="InterPro" id="IPR011006">
    <property type="entry name" value="CheY-like_superfamily"/>
</dbReference>
<dbReference type="SUPFAM" id="SSF46689">
    <property type="entry name" value="Homeodomain-like"/>
    <property type="match status" value="1"/>
</dbReference>
<dbReference type="PANTHER" id="PTHR48111:SF1">
    <property type="entry name" value="TWO-COMPONENT RESPONSE REGULATOR ORR33"/>
    <property type="match status" value="1"/>
</dbReference>
<organism evidence="9 10">
    <name type="scientific">Cupriavidus malaysiensis</name>
    <dbReference type="NCBI Taxonomy" id="367825"/>
    <lineage>
        <taxon>Bacteria</taxon>
        <taxon>Pseudomonadati</taxon>
        <taxon>Pseudomonadota</taxon>
        <taxon>Betaproteobacteria</taxon>
        <taxon>Burkholderiales</taxon>
        <taxon>Burkholderiaceae</taxon>
        <taxon>Cupriavidus</taxon>
    </lineage>
</organism>
<evidence type="ECO:0000259" key="7">
    <source>
        <dbReference type="PROSITE" id="PS01124"/>
    </source>
</evidence>
<dbReference type="InterPro" id="IPR009057">
    <property type="entry name" value="Homeodomain-like_sf"/>
</dbReference>
<dbReference type="Pfam" id="PF00072">
    <property type="entry name" value="Response_reg"/>
    <property type="match status" value="1"/>
</dbReference>
<keyword evidence="3" id="KW-0805">Transcription regulation</keyword>
<dbReference type="PRINTS" id="PR00032">
    <property type="entry name" value="HTHARAC"/>
</dbReference>
<proteinExistence type="predicted"/>
<keyword evidence="5" id="KW-0804">Transcription</keyword>
<feature type="domain" description="Response regulatory" evidence="8">
    <location>
        <begin position="3"/>
        <end position="119"/>
    </location>
</feature>
<evidence type="ECO:0000259" key="8">
    <source>
        <dbReference type="PROSITE" id="PS50110"/>
    </source>
</evidence>
<evidence type="ECO:0000256" key="4">
    <source>
        <dbReference type="ARBA" id="ARBA00023125"/>
    </source>
</evidence>
<keyword evidence="10" id="KW-1185">Reference proteome</keyword>
<evidence type="ECO:0000256" key="3">
    <source>
        <dbReference type="ARBA" id="ARBA00023015"/>
    </source>
</evidence>
<keyword evidence="2" id="KW-0902">Two-component regulatory system</keyword>
<dbReference type="Proteomes" id="UP000177515">
    <property type="component" value="Chromosome 2"/>
</dbReference>
<dbReference type="GO" id="GO:0003677">
    <property type="term" value="F:DNA binding"/>
    <property type="evidence" value="ECO:0007669"/>
    <property type="project" value="UniProtKB-KW"/>
</dbReference>
<dbReference type="Gene3D" id="3.40.50.2300">
    <property type="match status" value="1"/>
</dbReference>
<evidence type="ECO:0000256" key="1">
    <source>
        <dbReference type="ARBA" id="ARBA00022553"/>
    </source>
</evidence>
<reference evidence="9 10" key="1">
    <citation type="submission" date="2016-10" db="EMBL/GenBank/DDBJ databases">
        <title>Complete genome sequences of three Cupriavidus strains isolated from various Malaysian environments.</title>
        <authorList>
            <person name="Abdullah A.A.-A."/>
            <person name="Shafie N.A.H."/>
            <person name="Lau N.S."/>
        </authorList>
    </citation>
    <scope>NUCLEOTIDE SEQUENCE [LARGE SCALE GENOMIC DNA]</scope>
    <source>
        <strain evidence="9 10">USMAA1020</strain>
    </source>
</reference>
<dbReference type="EMBL" id="CP017755">
    <property type="protein sequence ID" value="AOZ08642.1"/>
    <property type="molecule type" value="Genomic_DNA"/>
</dbReference>
<dbReference type="InterPro" id="IPR020449">
    <property type="entry name" value="Tscrpt_reg_AraC-type_HTH"/>
</dbReference>
<evidence type="ECO:0000256" key="5">
    <source>
        <dbReference type="ARBA" id="ARBA00023163"/>
    </source>
</evidence>
<dbReference type="SMART" id="SM00448">
    <property type="entry name" value="REC"/>
    <property type="match status" value="1"/>
</dbReference>
<gene>
    <name evidence="9" type="ORF">BKK80_22160</name>
</gene>
<evidence type="ECO:0000256" key="6">
    <source>
        <dbReference type="PROSITE-ProRule" id="PRU00169"/>
    </source>
</evidence>
<dbReference type="Gene3D" id="1.10.10.60">
    <property type="entry name" value="Homeodomain-like"/>
    <property type="match status" value="1"/>
</dbReference>
<dbReference type="InterPro" id="IPR018060">
    <property type="entry name" value="HTH_AraC"/>
</dbReference>
<keyword evidence="1 6" id="KW-0597">Phosphoprotein</keyword>
<dbReference type="PROSITE" id="PS01124">
    <property type="entry name" value="HTH_ARAC_FAMILY_2"/>
    <property type="match status" value="1"/>
</dbReference>
<dbReference type="PROSITE" id="PS50110">
    <property type="entry name" value="RESPONSE_REGULATORY"/>
    <property type="match status" value="1"/>
</dbReference>
<protein>
    <submittedName>
        <fullName evidence="9">DNA-binding response regulator</fullName>
    </submittedName>
</protein>